<evidence type="ECO:0000313" key="2">
    <source>
        <dbReference type="Proteomes" id="UP000000214"/>
    </source>
</evidence>
<accession>K7SK94</accession>
<dbReference type="EMBL" id="CP003493">
    <property type="protein sequence ID" value="AFV89710.1"/>
    <property type="molecule type" value="Genomic_DNA"/>
</dbReference>
<dbReference type="PATRIC" id="fig|1171373.8.peg.1892"/>
<sequence length="95" mass="11402">MRIEAGDTIRFFADWGHSWPIWSSEGTAYPDELGLSQELADRLERWVSHWQLHHESYQGWDTEKDREWSDTEGDVLVSLLKQEAPQFRFKDDHRR</sequence>
<name>K7SK94_ACIA4</name>
<dbReference type="KEGG" id="pbo:PACID_19110"/>
<dbReference type="Proteomes" id="UP000000214">
    <property type="component" value="Chromosome"/>
</dbReference>
<proteinExistence type="predicted"/>
<evidence type="ECO:0000313" key="1">
    <source>
        <dbReference type="EMBL" id="AFV89710.1"/>
    </source>
</evidence>
<dbReference type="RefSeq" id="WP_015070611.1">
    <property type="nucleotide sequence ID" value="NC_019395.1"/>
</dbReference>
<dbReference type="HOGENOM" id="CLU_2370510_0_0_11"/>
<organism evidence="1 2">
    <name type="scientific">Acidipropionibacterium acidipropionici (strain ATCC 4875 / DSM 20272 / JCM 6432 / NBRC 12425 / NCIMB 8070 / 4)</name>
    <name type="common">Propionibacterium acidipropionici</name>
    <dbReference type="NCBI Taxonomy" id="1171373"/>
    <lineage>
        <taxon>Bacteria</taxon>
        <taxon>Bacillati</taxon>
        <taxon>Actinomycetota</taxon>
        <taxon>Actinomycetes</taxon>
        <taxon>Propionibacteriales</taxon>
        <taxon>Propionibacteriaceae</taxon>
        <taxon>Acidipropionibacterium</taxon>
    </lineage>
</organism>
<dbReference type="GeneID" id="88085792"/>
<reference evidence="1 2" key="1">
    <citation type="journal article" date="2012" name="BMC Genomics">
        <title>The genome sequence of Propionibacterium acidipropionici provides insights into its biotechnological and industrial potential.</title>
        <authorList>
            <person name="Parizzi L.P."/>
            <person name="Grassi M.C."/>
            <person name="Llerena L.A."/>
            <person name="Carazzolle M.F."/>
            <person name="Queiroz V.L."/>
            <person name="Lunardi I."/>
            <person name="Zeidler A.F."/>
            <person name="Teixeira P.J."/>
            <person name="Mieczkowski P."/>
            <person name="Rincones J."/>
            <person name="Pereira G.A."/>
        </authorList>
    </citation>
    <scope>NUCLEOTIDE SEQUENCE [LARGE SCALE GENOMIC DNA]</scope>
    <source>
        <strain evidence="2">ATCC 4875 / DSM 20272 / JCM 6432 / NBRC 12425 / NCIMB 8070</strain>
    </source>
</reference>
<dbReference type="AlphaFoldDB" id="K7SK94"/>
<gene>
    <name evidence="1" type="ordered locus">PACID_19110</name>
</gene>
<protein>
    <submittedName>
        <fullName evidence="1">Uncharacterized protein</fullName>
    </submittedName>
</protein>